<organism evidence="1 2">
    <name type="scientific">Nocardia niwae</name>
    <dbReference type="NCBI Taxonomy" id="626084"/>
    <lineage>
        <taxon>Bacteria</taxon>
        <taxon>Bacillati</taxon>
        <taxon>Actinomycetota</taxon>
        <taxon>Actinomycetes</taxon>
        <taxon>Mycobacteriales</taxon>
        <taxon>Nocardiaceae</taxon>
        <taxon>Nocardia</taxon>
    </lineage>
</organism>
<evidence type="ECO:0000313" key="1">
    <source>
        <dbReference type="EMBL" id="MEU2125723.1"/>
    </source>
</evidence>
<protein>
    <submittedName>
        <fullName evidence="1">Uncharacterized protein</fullName>
    </submittedName>
</protein>
<proteinExistence type="predicted"/>
<dbReference type="Proteomes" id="UP001550535">
    <property type="component" value="Unassembled WGS sequence"/>
</dbReference>
<comment type="caution">
    <text evidence="1">The sequence shown here is derived from an EMBL/GenBank/DDBJ whole genome shotgun (WGS) entry which is preliminary data.</text>
</comment>
<name>A0ABV2XIK0_9NOCA</name>
<accession>A0ABV2XIK0</accession>
<dbReference type="EMBL" id="JBEYBR010000096">
    <property type="protein sequence ID" value="MEU2125723.1"/>
    <property type="molecule type" value="Genomic_DNA"/>
</dbReference>
<sequence length="47" mass="4952">MAPEGALSYAVLTSGEPIRYPEATRPVGSLDGIASRIPMVTETDLAF</sequence>
<evidence type="ECO:0000313" key="2">
    <source>
        <dbReference type="Proteomes" id="UP001550535"/>
    </source>
</evidence>
<reference evidence="1 2" key="1">
    <citation type="submission" date="2024-06" db="EMBL/GenBank/DDBJ databases">
        <title>The Natural Products Discovery Center: Release of the First 8490 Sequenced Strains for Exploring Actinobacteria Biosynthetic Diversity.</title>
        <authorList>
            <person name="Kalkreuter E."/>
            <person name="Kautsar S.A."/>
            <person name="Yang D."/>
            <person name="Bader C.D."/>
            <person name="Teijaro C.N."/>
            <person name="Fluegel L."/>
            <person name="Davis C.M."/>
            <person name="Simpson J.R."/>
            <person name="Lauterbach L."/>
            <person name="Steele A.D."/>
            <person name="Gui C."/>
            <person name="Meng S."/>
            <person name="Li G."/>
            <person name="Viehrig K."/>
            <person name="Ye F."/>
            <person name="Su P."/>
            <person name="Kiefer A.F."/>
            <person name="Nichols A."/>
            <person name="Cepeda A.J."/>
            <person name="Yan W."/>
            <person name="Fan B."/>
            <person name="Jiang Y."/>
            <person name="Adhikari A."/>
            <person name="Zheng C.-J."/>
            <person name="Schuster L."/>
            <person name="Cowan T.M."/>
            <person name="Smanski M.J."/>
            <person name="Chevrette M.G."/>
            <person name="De Carvalho L.P.S."/>
            <person name="Shen B."/>
        </authorList>
    </citation>
    <scope>NUCLEOTIDE SEQUENCE [LARGE SCALE GENOMIC DNA]</scope>
    <source>
        <strain evidence="1 2">NPDC019434</strain>
    </source>
</reference>
<keyword evidence="2" id="KW-1185">Reference proteome</keyword>
<gene>
    <name evidence="1" type="ORF">ABZ507_28300</name>
</gene>
<dbReference type="RefSeq" id="WP_157115154.1">
    <property type="nucleotide sequence ID" value="NZ_JBEYBR010000096.1"/>
</dbReference>